<evidence type="ECO:0000256" key="6">
    <source>
        <dbReference type="ARBA" id="ARBA00023136"/>
    </source>
</evidence>
<accession>A0A016S652</accession>
<dbReference type="EMBL" id="JARK01001621">
    <property type="protein sequence ID" value="EYB86135.1"/>
    <property type="molecule type" value="Genomic_DNA"/>
</dbReference>
<organism evidence="8 9">
    <name type="scientific">Ancylostoma ceylanicum</name>
    <dbReference type="NCBI Taxonomy" id="53326"/>
    <lineage>
        <taxon>Eukaryota</taxon>
        <taxon>Metazoa</taxon>
        <taxon>Ecdysozoa</taxon>
        <taxon>Nematoda</taxon>
        <taxon>Chromadorea</taxon>
        <taxon>Rhabditida</taxon>
        <taxon>Rhabditina</taxon>
        <taxon>Rhabditomorpha</taxon>
        <taxon>Strongyloidea</taxon>
        <taxon>Ancylostomatidae</taxon>
        <taxon>Ancylostomatinae</taxon>
        <taxon>Ancylostoma</taxon>
    </lineage>
</organism>
<dbReference type="PANTHER" id="PTHR48041">
    <property type="entry name" value="ABC TRANSPORTER G FAMILY MEMBER 28"/>
    <property type="match status" value="1"/>
</dbReference>
<reference evidence="9" key="1">
    <citation type="journal article" date="2015" name="Nat. Genet.">
        <title>The genome and transcriptome of the zoonotic hookworm Ancylostoma ceylanicum identify infection-specific gene families.</title>
        <authorList>
            <person name="Schwarz E.M."/>
            <person name="Hu Y."/>
            <person name="Antoshechkin I."/>
            <person name="Miller M.M."/>
            <person name="Sternberg P.W."/>
            <person name="Aroian R.V."/>
        </authorList>
    </citation>
    <scope>NUCLEOTIDE SEQUENCE</scope>
    <source>
        <strain evidence="9">HY135</strain>
    </source>
</reference>
<evidence type="ECO:0000256" key="5">
    <source>
        <dbReference type="ARBA" id="ARBA00022989"/>
    </source>
</evidence>
<dbReference type="GO" id="GO:0042626">
    <property type="term" value="F:ATPase-coupled transmembrane transporter activity"/>
    <property type="evidence" value="ECO:0007669"/>
    <property type="project" value="TreeGrafter"/>
</dbReference>
<comment type="subcellular location">
    <subcellularLocation>
        <location evidence="1">Membrane</location>
        <topology evidence="1">Multi-pass membrane protein</topology>
    </subcellularLocation>
</comment>
<dbReference type="Proteomes" id="UP000024635">
    <property type="component" value="Unassembled WGS sequence"/>
</dbReference>
<dbReference type="GO" id="GO:0005886">
    <property type="term" value="C:plasma membrane"/>
    <property type="evidence" value="ECO:0007669"/>
    <property type="project" value="TreeGrafter"/>
</dbReference>
<evidence type="ECO:0000256" key="1">
    <source>
        <dbReference type="ARBA" id="ARBA00004141"/>
    </source>
</evidence>
<evidence type="ECO:0000256" key="3">
    <source>
        <dbReference type="ARBA" id="ARBA00022448"/>
    </source>
</evidence>
<comment type="caution">
    <text evidence="8">The sequence shown here is derived from an EMBL/GenBank/DDBJ whole genome shotgun (WGS) entry which is preliminary data.</text>
</comment>
<keyword evidence="3" id="KW-0813">Transport</keyword>
<keyword evidence="5" id="KW-1133">Transmembrane helix</keyword>
<sequence length="170" mass="18631">MSADVFSEPTTSTTVQEGSLRPFREQLVSIVWKDISVRTMKGRQILDGISGIALPGEVMAVMGASASGKTTLLNTLLHRNLQGLIVEGEVLVNGQNIGSAVTSVSAYVQQEDLFVGTLTVREHLMIMAMLKLPSSFSSSMRVSRVEQNLTITQKNTYFGYLKHPSLHIKY</sequence>
<dbReference type="GO" id="GO:0005524">
    <property type="term" value="F:ATP binding"/>
    <property type="evidence" value="ECO:0007669"/>
    <property type="project" value="InterPro"/>
</dbReference>
<dbReference type="Pfam" id="PF00005">
    <property type="entry name" value="ABC_tran"/>
    <property type="match status" value="1"/>
</dbReference>
<dbReference type="GO" id="GO:0016887">
    <property type="term" value="F:ATP hydrolysis activity"/>
    <property type="evidence" value="ECO:0007669"/>
    <property type="project" value="InterPro"/>
</dbReference>
<name>A0A016S652_9BILA</name>
<evidence type="ECO:0000313" key="9">
    <source>
        <dbReference type="Proteomes" id="UP000024635"/>
    </source>
</evidence>
<dbReference type="AlphaFoldDB" id="A0A016S652"/>
<protein>
    <recommendedName>
        <fullName evidence="7">ABC transporter domain-containing protein</fullName>
    </recommendedName>
</protein>
<dbReference type="Gene3D" id="3.40.50.300">
    <property type="entry name" value="P-loop containing nucleotide triphosphate hydrolases"/>
    <property type="match status" value="1"/>
</dbReference>
<evidence type="ECO:0000313" key="8">
    <source>
        <dbReference type="EMBL" id="EYB86135.1"/>
    </source>
</evidence>
<keyword evidence="6" id="KW-0472">Membrane</keyword>
<proteinExistence type="inferred from homology"/>
<keyword evidence="9" id="KW-1185">Reference proteome</keyword>
<dbReference type="InterPro" id="IPR050352">
    <property type="entry name" value="ABCG_transporters"/>
</dbReference>
<evidence type="ECO:0000256" key="4">
    <source>
        <dbReference type="ARBA" id="ARBA00022692"/>
    </source>
</evidence>
<feature type="domain" description="ABC transporter" evidence="7">
    <location>
        <begin position="47"/>
        <end position="153"/>
    </location>
</feature>
<dbReference type="OrthoDB" id="66620at2759"/>
<evidence type="ECO:0000256" key="2">
    <source>
        <dbReference type="ARBA" id="ARBA00005814"/>
    </source>
</evidence>
<dbReference type="SUPFAM" id="SSF52540">
    <property type="entry name" value="P-loop containing nucleoside triphosphate hydrolases"/>
    <property type="match status" value="1"/>
</dbReference>
<dbReference type="PANTHER" id="PTHR48041:SF131">
    <property type="entry name" value="ABC TRANSPORTER DOMAIN-CONTAINING PROTEIN"/>
    <property type="match status" value="1"/>
</dbReference>
<gene>
    <name evidence="8" type="primary">Acey_s0285.g1362</name>
    <name evidence="8" type="ORF">Y032_0285g1362</name>
</gene>
<dbReference type="InterPro" id="IPR027417">
    <property type="entry name" value="P-loop_NTPase"/>
</dbReference>
<comment type="similarity">
    <text evidence="2">Belongs to the ABC transporter superfamily. ABCG family. Eye pigment precursor importer (TC 3.A.1.204) subfamily.</text>
</comment>
<dbReference type="InterPro" id="IPR003439">
    <property type="entry name" value="ABC_transporter-like_ATP-bd"/>
</dbReference>
<keyword evidence="4" id="KW-0812">Transmembrane</keyword>
<evidence type="ECO:0000259" key="7">
    <source>
        <dbReference type="Pfam" id="PF00005"/>
    </source>
</evidence>